<evidence type="ECO:0000313" key="2">
    <source>
        <dbReference type="Ensembl" id="ENSMMDP00005000388.1"/>
    </source>
</evidence>
<dbReference type="Proteomes" id="UP000472263">
    <property type="component" value="Chromosome 5"/>
</dbReference>
<reference evidence="2" key="1">
    <citation type="submission" date="2019-06" db="EMBL/GenBank/DDBJ databases">
        <authorList>
            <consortium name="Wellcome Sanger Institute Data Sharing"/>
        </authorList>
    </citation>
    <scope>NUCLEOTIDE SEQUENCE [LARGE SCALE GENOMIC DNA]</scope>
</reference>
<dbReference type="Ensembl" id="ENSMMDT00005000398.1">
    <property type="protein sequence ID" value="ENSMMDP00005000388.1"/>
    <property type="gene ID" value="ENSMMDG00005000264.1"/>
</dbReference>
<protein>
    <submittedName>
        <fullName evidence="2">Uncharacterized protein</fullName>
    </submittedName>
</protein>
<keyword evidence="3" id="KW-1185">Reference proteome</keyword>
<proteinExistence type="predicted"/>
<organism evidence="2 3">
    <name type="scientific">Myripristis murdjan</name>
    <name type="common">pinecone soldierfish</name>
    <dbReference type="NCBI Taxonomy" id="586833"/>
    <lineage>
        <taxon>Eukaryota</taxon>
        <taxon>Metazoa</taxon>
        <taxon>Chordata</taxon>
        <taxon>Craniata</taxon>
        <taxon>Vertebrata</taxon>
        <taxon>Euteleostomi</taxon>
        <taxon>Actinopterygii</taxon>
        <taxon>Neopterygii</taxon>
        <taxon>Teleostei</taxon>
        <taxon>Neoteleostei</taxon>
        <taxon>Acanthomorphata</taxon>
        <taxon>Holocentriformes</taxon>
        <taxon>Holocentridae</taxon>
        <taxon>Myripristis</taxon>
    </lineage>
</organism>
<feature type="region of interest" description="Disordered" evidence="1">
    <location>
        <begin position="11"/>
        <end position="53"/>
    </location>
</feature>
<sequence length="109" mass="12191">FFLQELKEKKEVEVEDKENGSGEAPANGTVRNAEEAPPAEEVDAQPVKRAAEEEEVGSLLSANCIEHFSFDLHKPILKLLFSFLFQENVETKKQKTEENGDSKEAEVEA</sequence>
<dbReference type="AlphaFoldDB" id="A0A667WG69"/>
<name>A0A667WG69_9TELE</name>
<accession>A0A667WG69</accession>
<dbReference type="GeneTree" id="ENSGT00730000112042"/>
<reference evidence="2" key="2">
    <citation type="submission" date="2025-08" db="UniProtKB">
        <authorList>
            <consortium name="Ensembl"/>
        </authorList>
    </citation>
    <scope>IDENTIFICATION</scope>
</reference>
<dbReference type="InParanoid" id="A0A667WG69"/>
<feature type="compositionally biased region" description="Basic and acidic residues" evidence="1">
    <location>
        <begin position="11"/>
        <end position="20"/>
    </location>
</feature>
<evidence type="ECO:0000256" key="1">
    <source>
        <dbReference type="SAM" id="MobiDB-lite"/>
    </source>
</evidence>
<reference evidence="2" key="3">
    <citation type="submission" date="2025-09" db="UniProtKB">
        <authorList>
            <consortium name="Ensembl"/>
        </authorList>
    </citation>
    <scope>IDENTIFICATION</scope>
</reference>
<evidence type="ECO:0000313" key="3">
    <source>
        <dbReference type="Proteomes" id="UP000472263"/>
    </source>
</evidence>